<dbReference type="InterPro" id="IPR017871">
    <property type="entry name" value="ABC_transporter-like_CS"/>
</dbReference>
<dbReference type="PANTHER" id="PTHR43394">
    <property type="entry name" value="ATP-DEPENDENT PERMEASE MDL1, MITOCHONDRIAL"/>
    <property type="match status" value="1"/>
</dbReference>
<dbReference type="InterPro" id="IPR039421">
    <property type="entry name" value="Type_1_exporter"/>
</dbReference>
<comment type="caution">
    <text evidence="12">The sequence shown here is derived from an EMBL/GenBank/DDBJ whole genome shotgun (WGS) entry which is preliminary data.</text>
</comment>
<dbReference type="PROSITE" id="PS00211">
    <property type="entry name" value="ABC_TRANSPORTER_1"/>
    <property type="match status" value="1"/>
</dbReference>
<reference evidence="12 13" key="1">
    <citation type="submission" date="2019-08" db="EMBL/GenBank/DDBJ databases">
        <title>Calorimonas adulescens gen. nov., sp. nov., an anaerobic thermophilic bacterium from Sakhalin hot spring.</title>
        <authorList>
            <person name="Khomyakova M.A."/>
            <person name="Merkel A.Y."/>
            <person name="Novikov A."/>
            <person name="Bonch-Osmolovskaya E.A."/>
            <person name="Slobodkin A.I."/>
        </authorList>
    </citation>
    <scope>NUCLEOTIDE SEQUENCE [LARGE SCALE GENOMIC DNA]</scope>
    <source>
        <strain evidence="12 13">A05MB</strain>
    </source>
</reference>
<dbReference type="InterPro" id="IPR011527">
    <property type="entry name" value="ABC1_TM_dom"/>
</dbReference>
<dbReference type="Pfam" id="PF00005">
    <property type="entry name" value="ABC_tran"/>
    <property type="match status" value="1"/>
</dbReference>
<dbReference type="EMBL" id="VTPS01000017">
    <property type="protein sequence ID" value="TZE81172.1"/>
    <property type="molecule type" value="Genomic_DNA"/>
</dbReference>
<feature type="transmembrane region" description="Helical" evidence="9">
    <location>
        <begin position="235"/>
        <end position="258"/>
    </location>
</feature>
<dbReference type="InterPro" id="IPR036640">
    <property type="entry name" value="ABC1_TM_sf"/>
</dbReference>
<dbReference type="PROSITE" id="PS50929">
    <property type="entry name" value="ABC_TM1F"/>
    <property type="match status" value="1"/>
</dbReference>
<name>A0A5D8Q9I7_9THEO</name>
<keyword evidence="2" id="KW-0813">Transport</keyword>
<evidence type="ECO:0000256" key="1">
    <source>
        <dbReference type="ARBA" id="ARBA00004651"/>
    </source>
</evidence>
<accession>A0A5D8Q9I7</accession>
<dbReference type="Gene3D" id="3.40.50.300">
    <property type="entry name" value="P-loop containing nucleotide triphosphate hydrolases"/>
    <property type="match status" value="1"/>
</dbReference>
<evidence type="ECO:0000256" key="7">
    <source>
        <dbReference type="ARBA" id="ARBA00022989"/>
    </source>
</evidence>
<dbReference type="RefSeq" id="WP_149545921.1">
    <property type="nucleotide sequence ID" value="NZ_VTPS01000017.1"/>
</dbReference>
<dbReference type="Proteomes" id="UP000322976">
    <property type="component" value="Unassembled WGS sequence"/>
</dbReference>
<dbReference type="InterPro" id="IPR003439">
    <property type="entry name" value="ABC_transporter-like_ATP-bd"/>
</dbReference>
<proteinExistence type="predicted"/>
<keyword evidence="3" id="KW-1003">Cell membrane</keyword>
<dbReference type="Gene3D" id="1.20.1560.10">
    <property type="entry name" value="ABC transporter type 1, transmembrane domain"/>
    <property type="match status" value="1"/>
</dbReference>
<dbReference type="GO" id="GO:0005886">
    <property type="term" value="C:plasma membrane"/>
    <property type="evidence" value="ECO:0007669"/>
    <property type="project" value="UniProtKB-SubCell"/>
</dbReference>
<evidence type="ECO:0000256" key="4">
    <source>
        <dbReference type="ARBA" id="ARBA00022692"/>
    </source>
</evidence>
<dbReference type="CDD" id="cd18548">
    <property type="entry name" value="ABC_6TM_Tm287_like"/>
    <property type="match status" value="1"/>
</dbReference>
<organism evidence="12 13">
    <name type="scientific">Calorimonas adulescens</name>
    <dbReference type="NCBI Taxonomy" id="2606906"/>
    <lineage>
        <taxon>Bacteria</taxon>
        <taxon>Bacillati</taxon>
        <taxon>Bacillota</taxon>
        <taxon>Clostridia</taxon>
        <taxon>Thermoanaerobacterales</taxon>
        <taxon>Thermoanaerobacteraceae</taxon>
        <taxon>Calorimonas</taxon>
    </lineage>
</organism>
<evidence type="ECO:0000259" key="11">
    <source>
        <dbReference type="PROSITE" id="PS50929"/>
    </source>
</evidence>
<evidence type="ECO:0000259" key="10">
    <source>
        <dbReference type="PROSITE" id="PS50893"/>
    </source>
</evidence>
<dbReference type="Pfam" id="PF00664">
    <property type="entry name" value="ABC_membrane"/>
    <property type="match status" value="1"/>
</dbReference>
<evidence type="ECO:0000256" key="6">
    <source>
        <dbReference type="ARBA" id="ARBA00022840"/>
    </source>
</evidence>
<evidence type="ECO:0000256" key="9">
    <source>
        <dbReference type="SAM" id="Phobius"/>
    </source>
</evidence>
<feature type="transmembrane region" description="Helical" evidence="9">
    <location>
        <begin position="278"/>
        <end position="296"/>
    </location>
</feature>
<evidence type="ECO:0000313" key="12">
    <source>
        <dbReference type="EMBL" id="TZE81172.1"/>
    </source>
</evidence>
<feature type="domain" description="ABC transmembrane type-1" evidence="11">
    <location>
        <begin position="17"/>
        <end position="298"/>
    </location>
</feature>
<dbReference type="GO" id="GO:0016887">
    <property type="term" value="F:ATP hydrolysis activity"/>
    <property type="evidence" value="ECO:0007669"/>
    <property type="project" value="InterPro"/>
</dbReference>
<feature type="domain" description="ABC transporter" evidence="10">
    <location>
        <begin position="332"/>
        <end position="567"/>
    </location>
</feature>
<dbReference type="AlphaFoldDB" id="A0A5D8Q9I7"/>
<keyword evidence="6 12" id="KW-0067">ATP-binding</keyword>
<dbReference type="FunFam" id="3.40.50.300:FF:000854">
    <property type="entry name" value="Multidrug ABC transporter ATP-binding protein"/>
    <property type="match status" value="1"/>
</dbReference>
<dbReference type="FunFam" id="1.20.1560.10:FF:000040">
    <property type="entry name" value="Multidrug ABC transporter ATP-binding protein"/>
    <property type="match status" value="1"/>
</dbReference>
<evidence type="ECO:0000256" key="3">
    <source>
        <dbReference type="ARBA" id="ARBA00022475"/>
    </source>
</evidence>
<comment type="subcellular location">
    <subcellularLocation>
        <location evidence="1">Cell membrane</location>
        <topology evidence="1">Multi-pass membrane protein</topology>
    </subcellularLocation>
</comment>
<keyword evidence="5" id="KW-0547">Nucleotide-binding</keyword>
<dbReference type="InterPro" id="IPR003593">
    <property type="entry name" value="AAA+_ATPase"/>
</dbReference>
<feature type="transmembrane region" description="Helical" evidence="9">
    <location>
        <begin position="52"/>
        <end position="76"/>
    </location>
</feature>
<evidence type="ECO:0000256" key="5">
    <source>
        <dbReference type="ARBA" id="ARBA00022741"/>
    </source>
</evidence>
<dbReference type="InterPro" id="IPR027417">
    <property type="entry name" value="P-loop_NTPase"/>
</dbReference>
<gene>
    <name evidence="12" type="ORF">FWJ32_10570</name>
</gene>
<keyword evidence="4 9" id="KW-0812">Transmembrane</keyword>
<evidence type="ECO:0000256" key="2">
    <source>
        <dbReference type="ARBA" id="ARBA00022448"/>
    </source>
</evidence>
<protein>
    <submittedName>
        <fullName evidence="12">ABC transporter ATP-binding protein</fullName>
    </submittedName>
</protein>
<feature type="transmembrane region" description="Helical" evidence="9">
    <location>
        <begin position="131"/>
        <end position="149"/>
    </location>
</feature>
<evidence type="ECO:0000256" key="8">
    <source>
        <dbReference type="ARBA" id="ARBA00023136"/>
    </source>
</evidence>
<dbReference type="SUPFAM" id="SSF90123">
    <property type="entry name" value="ABC transporter transmembrane region"/>
    <property type="match status" value="1"/>
</dbReference>
<dbReference type="GO" id="GO:0005524">
    <property type="term" value="F:ATP binding"/>
    <property type="evidence" value="ECO:0007669"/>
    <property type="project" value="UniProtKB-KW"/>
</dbReference>
<dbReference type="GO" id="GO:0015421">
    <property type="term" value="F:ABC-type oligopeptide transporter activity"/>
    <property type="evidence" value="ECO:0007669"/>
    <property type="project" value="TreeGrafter"/>
</dbReference>
<feature type="transmembrane region" description="Helical" evidence="9">
    <location>
        <begin position="155"/>
        <end position="178"/>
    </location>
</feature>
<dbReference type="SUPFAM" id="SSF52540">
    <property type="entry name" value="P-loop containing nucleoside triphosphate hydrolases"/>
    <property type="match status" value="1"/>
</dbReference>
<dbReference type="PROSITE" id="PS50893">
    <property type="entry name" value="ABC_TRANSPORTER_2"/>
    <property type="match status" value="1"/>
</dbReference>
<evidence type="ECO:0000313" key="13">
    <source>
        <dbReference type="Proteomes" id="UP000322976"/>
    </source>
</evidence>
<keyword evidence="7 9" id="KW-1133">Transmembrane helix</keyword>
<keyword evidence="13" id="KW-1185">Reference proteome</keyword>
<dbReference type="PANTHER" id="PTHR43394:SF1">
    <property type="entry name" value="ATP-BINDING CASSETTE SUB-FAMILY B MEMBER 10, MITOCHONDRIAL"/>
    <property type="match status" value="1"/>
</dbReference>
<dbReference type="SMART" id="SM00382">
    <property type="entry name" value="AAA"/>
    <property type="match status" value="1"/>
</dbReference>
<sequence length="576" mass="63891">MVRVLSYLKPYWHLVTAALALVFFQSMADLYLPTLMADIVDTGIVNGDINYIMSVGIKMLLVALGGALSAVLASFFSSHAAMGLGKALREEIFKRVERFSLSEFDTFGAASLITRTTNDVTQIQMVTMMSLRMVAMAPIMGIGGIIMAISRAPSISWIFLVVIPVIALVIVTISRISVPLFRSIQKKIDTINRVLRENLTGVRVIRAFNRINYEKKRFDDANEDLTDTAIRVNRLMAGLMPITMLIFNMTTVVIIWFGSRRIDAGIIQVGDLMAFIQYAMQIMFSVTMVSMIFVMYPRASASAERINEVLDTMPGIMDPVKPQIPEEVRGGVEFKDVTFRYPGAEEAVLSNITFKAEPGKTTAIVGGTGAGKTTLLNLIMRFYDVEKGSILIDGVDIREIPQDVLRSNIGYVPQRSTLFTGTIAENIRYGKDDATDDEVRHAASIAQALDFIEEMDDKFDTIISEGGTNVSGGQKQRLCIARAIVRRPKIYIFDDSFSALDFKTDARLRQALRKETNDATVIMVAQKVGTIMDADQIVVLDEGKVVGIGTHKELYRSCDVYRDIVLSQLSEEEVVL</sequence>
<keyword evidence="8 9" id="KW-0472">Membrane</keyword>